<reference evidence="1 2" key="1">
    <citation type="journal article" date="2021" name="Elife">
        <title>Chloroplast acquisition without the gene transfer in kleptoplastic sea slugs, Plakobranchus ocellatus.</title>
        <authorList>
            <person name="Maeda T."/>
            <person name="Takahashi S."/>
            <person name="Yoshida T."/>
            <person name="Shimamura S."/>
            <person name="Takaki Y."/>
            <person name="Nagai Y."/>
            <person name="Toyoda A."/>
            <person name="Suzuki Y."/>
            <person name="Arimoto A."/>
            <person name="Ishii H."/>
            <person name="Satoh N."/>
            <person name="Nishiyama T."/>
            <person name="Hasebe M."/>
            <person name="Maruyama T."/>
            <person name="Minagawa J."/>
            <person name="Obokata J."/>
            <person name="Shigenobu S."/>
        </authorList>
    </citation>
    <scope>NUCLEOTIDE SEQUENCE [LARGE SCALE GENOMIC DNA]</scope>
</reference>
<dbReference type="AlphaFoldDB" id="A0AAV4AC49"/>
<dbReference type="EMBL" id="BLXT01003756">
    <property type="protein sequence ID" value="GFO05946.1"/>
    <property type="molecule type" value="Genomic_DNA"/>
</dbReference>
<sequence>MPPSFILSQKFFRFLERFALTSRPPAPPWYLISPSEISRLVLGGPRFVEHRRVVQMLRFDPHAAFRGSLPATPPPIS</sequence>
<dbReference type="Proteomes" id="UP000735302">
    <property type="component" value="Unassembled WGS sequence"/>
</dbReference>
<comment type="caution">
    <text evidence="1">The sequence shown here is derived from an EMBL/GenBank/DDBJ whole genome shotgun (WGS) entry which is preliminary data.</text>
</comment>
<name>A0AAV4AC49_9GAST</name>
<gene>
    <name evidence="1" type="ORF">PoB_003245100</name>
</gene>
<evidence type="ECO:0000313" key="1">
    <source>
        <dbReference type="EMBL" id="GFO05946.1"/>
    </source>
</evidence>
<accession>A0AAV4AC49</accession>
<keyword evidence="2" id="KW-1185">Reference proteome</keyword>
<protein>
    <submittedName>
        <fullName evidence="1">Uncharacterized protein</fullName>
    </submittedName>
</protein>
<organism evidence="1 2">
    <name type="scientific">Plakobranchus ocellatus</name>
    <dbReference type="NCBI Taxonomy" id="259542"/>
    <lineage>
        <taxon>Eukaryota</taxon>
        <taxon>Metazoa</taxon>
        <taxon>Spiralia</taxon>
        <taxon>Lophotrochozoa</taxon>
        <taxon>Mollusca</taxon>
        <taxon>Gastropoda</taxon>
        <taxon>Heterobranchia</taxon>
        <taxon>Euthyneura</taxon>
        <taxon>Panpulmonata</taxon>
        <taxon>Sacoglossa</taxon>
        <taxon>Placobranchoidea</taxon>
        <taxon>Plakobranchidae</taxon>
        <taxon>Plakobranchus</taxon>
    </lineage>
</organism>
<evidence type="ECO:0000313" key="2">
    <source>
        <dbReference type="Proteomes" id="UP000735302"/>
    </source>
</evidence>
<proteinExistence type="predicted"/>